<accession>A0ABV4MTD4</accession>
<dbReference type="EMBL" id="JBFSSG010000005">
    <property type="protein sequence ID" value="MEZ8720352.1"/>
    <property type="molecule type" value="Genomic_DNA"/>
</dbReference>
<feature type="chain" id="PRO_5046711667" evidence="5">
    <location>
        <begin position="22"/>
        <end position="375"/>
    </location>
</feature>
<evidence type="ECO:0000256" key="2">
    <source>
        <dbReference type="ARBA" id="ARBA00007539"/>
    </source>
</evidence>
<dbReference type="InterPro" id="IPR001897">
    <property type="entry name" value="Porin_gammaproteobac"/>
</dbReference>
<evidence type="ECO:0000256" key="5">
    <source>
        <dbReference type="SAM" id="SignalP"/>
    </source>
</evidence>
<dbReference type="CDD" id="cd00342">
    <property type="entry name" value="gram_neg_porins"/>
    <property type="match status" value="1"/>
</dbReference>
<comment type="similarity">
    <text evidence="2">Belongs to the Gram-negative porin family.</text>
</comment>
<sequence>MNKKLLALAISGAVFGTQAVAVELYNEDGTTFSVGGHVSVNLNGSENGDTDVGANSPRINFNATQELSNGFTADAKGEWALNYLEGGEETFTTRLGYVGLTHDDFGRAVVGTQWAPYYDVAGVADMPIAFANDFIYDNHGAFGTGRADKMVSYRNGFELGEAGKITIGLGWQGAQTASDIITETATDATGETDVSATVGFNLNVKDRTQVTVGYEIMGAKLGYGYNTGDIKASGFDETASSHVFSAAYGSYGKGLYLAGVYASNEYMNNISGSDLNAAETIKYTYNDLMAESDAYELLAAYALDNSLNFIINYEMVEGREDKGDAKVTTREELALQTEYNFTSKFVGYAGYQFDLNDDNGRNTDDKWTIGGRYYL</sequence>
<evidence type="ECO:0000313" key="7">
    <source>
        <dbReference type="Proteomes" id="UP001570071"/>
    </source>
</evidence>
<dbReference type="Proteomes" id="UP001570071">
    <property type="component" value="Unassembled WGS sequence"/>
</dbReference>
<proteinExistence type="inferred from homology"/>
<evidence type="ECO:0000256" key="4">
    <source>
        <dbReference type="ARBA" id="ARBA00023136"/>
    </source>
</evidence>
<reference evidence="6 7" key="1">
    <citation type="journal article" date="2024" name="ISME J.">
        <title>Tailless and filamentous prophages are predominant in marine Vibrio.</title>
        <authorList>
            <person name="Steensen K."/>
            <person name="Seneca J."/>
            <person name="Bartlau N."/>
            <person name="Yu X.A."/>
            <person name="Hussain F.A."/>
            <person name="Polz M.F."/>
        </authorList>
    </citation>
    <scope>NUCLEOTIDE SEQUENCE [LARGE SCALE GENOMIC DNA]</scope>
    <source>
        <strain evidence="6 7">10N.239.312.F12</strain>
    </source>
</reference>
<dbReference type="InterPro" id="IPR023614">
    <property type="entry name" value="Porin_dom_sf"/>
</dbReference>
<evidence type="ECO:0000313" key="6">
    <source>
        <dbReference type="EMBL" id="MEZ8720352.1"/>
    </source>
</evidence>
<dbReference type="InterPro" id="IPR033900">
    <property type="entry name" value="Gram_neg_porin_domain"/>
</dbReference>
<dbReference type="InterPro" id="IPR050298">
    <property type="entry name" value="Gram-neg_bact_OMP"/>
</dbReference>
<dbReference type="SUPFAM" id="SSF56935">
    <property type="entry name" value="Porins"/>
    <property type="match status" value="1"/>
</dbReference>
<dbReference type="RefSeq" id="WP_372122559.1">
    <property type="nucleotide sequence ID" value="NZ_JBFSSG010000005.1"/>
</dbReference>
<name>A0ABV4MTD4_9VIBR</name>
<dbReference type="Gene3D" id="2.40.160.10">
    <property type="entry name" value="Porin"/>
    <property type="match status" value="1"/>
</dbReference>
<protein>
    <submittedName>
        <fullName evidence="6">Porin</fullName>
    </submittedName>
</protein>
<gene>
    <name evidence="6" type="ORF">AB6D66_04680</name>
</gene>
<dbReference type="PANTHER" id="PTHR34501:SF2">
    <property type="entry name" value="OUTER MEMBRANE PORIN F-RELATED"/>
    <property type="match status" value="1"/>
</dbReference>
<dbReference type="PANTHER" id="PTHR34501">
    <property type="entry name" value="PROTEIN YDDL-RELATED"/>
    <property type="match status" value="1"/>
</dbReference>
<comment type="caution">
    <text evidence="6">The sequence shown here is derived from an EMBL/GenBank/DDBJ whole genome shotgun (WGS) entry which is preliminary data.</text>
</comment>
<comment type="subcellular location">
    <subcellularLocation>
        <location evidence="1">Cell outer membrane</location>
        <topology evidence="1">Multi-pass membrane protein</topology>
    </subcellularLocation>
</comment>
<keyword evidence="4" id="KW-0472">Membrane</keyword>
<keyword evidence="7" id="KW-1185">Reference proteome</keyword>
<evidence type="ECO:0000256" key="3">
    <source>
        <dbReference type="ARBA" id="ARBA00022729"/>
    </source>
</evidence>
<keyword evidence="3 5" id="KW-0732">Signal</keyword>
<dbReference type="PRINTS" id="PR00183">
    <property type="entry name" value="ECOLIPORIN"/>
</dbReference>
<evidence type="ECO:0000256" key="1">
    <source>
        <dbReference type="ARBA" id="ARBA00004571"/>
    </source>
</evidence>
<feature type="signal peptide" evidence="5">
    <location>
        <begin position="1"/>
        <end position="21"/>
    </location>
</feature>
<organism evidence="6 7">
    <name type="scientific">Vibrio pomeroyi</name>
    <dbReference type="NCBI Taxonomy" id="198832"/>
    <lineage>
        <taxon>Bacteria</taxon>
        <taxon>Pseudomonadati</taxon>
        <taxon>Pseudomonadota</taxon>
        <taxon>Gammaproteobacteria</taxon>
        <taxon>Vibrionales</taxon>
        <taxon>Vibrionaceae</taxon>
        <taxon>Vibrio</taxon>
    </lineage>
</organism>